<accession>A0A8B9B1S0</accession>
<dbReference type="GeneID" id="103707977"/>
<evidence type="ECO:0000256" key="5">
    <source>
        <dbReference type="ARBA" id="ARBA00023242"/>
    </source>
</evidence>
<dbReference type="GO" id="GO:0005634">
    <property type="term" value="C:nucleus"/>
    <property type="evidence" value="ECO:0007669"/>
    <property type="project" value="UniProtKB-SubCell"/>
</dbReference>
<evidence type="ECO:0000313" key="11">
    <source>
        <dbReference type="RefSeq" id="XP_038990168.1"/>
    </source>
</evidence>
<keyword evidence="6" id="KW-0862">Zinc</keyword>
<evidence type="ECO:0000256" key="6">
    <source>
        <dbReference type="PROSITE-ProRule" id="PRU00042"/>
    </source>
</evidence>
<protein>
    <submittedName>
        <fullName evidence="11">Uncharacterized protein LOC103707977 isoform X2</fullName>
    </submittedName>
</protein>
<dbReference type="AlphaFoldDB" id="A0A8B9B1S0"/>
<dbReference type="RefSeq" id="XP_038990168.1">
    <property type="nucleotide sequence ID" value="XM_039134240.1"/>
</dbReference>
<sequence>MATEHIPVVDLRLLSQAEINTLSIACPNAFDLHRCDDVVVPKIDRSVFNESAGSRKQTYSRLRLAPRKPDAPPSSASSSSSVARRGPHGLLSSSPSSSAASAADGGANDDDPGRRENQQIVTFLRQLFAREESSAPPPQPPSQSQTLSLTVATPISARRNPDADDNTSKALVVVEDGDRDVLNAKGVTVDLVGLGEKVDPFGEELRRRTAGLKTEVDLLRFLSGLEGQWGSRRKRRKIVDASVFGDDLPRGWKLLLGLKRKEGVAWVNCRRYVSPNGKQFVSCKEVSSYILSLIGHPNDVKSISVRNDGSTHELDKLTPRFAAGLTHQEGIAKENGSLSSVTPISSYSDDNQKQVVLYRVEKQTINELKSILECHACNLTFGDKDTYLRHQLSFHQRSAKRRRLGKSIGNGVIVKDGKYECQFCHKTFSERHRYNGHIGAHVRYQGLSAEALPDDITTRNIFNPSPLAAVPYGFSEMTDLAEQNEETCNAKSADELHVDSSQCKIDSKNPGIDHNAKSGGSETTEVACTSISFDDQNNDRNLINYKSNEILQERNITDDKFNACMDAISPSVVDVNNTAQCCSSVTTQEASTSKSVDDQANNVDMINCKSEEVVEASNVGDAKPSEGQVNDCDMGGHKSEEVIEASNTKDVRPDASSDAVSSPLKNVDNATCESIVEIGKSSSMSISVDNISEYAMTGYKSEEVVDINNAMAVKPIAFVESISPSHINLDTVTCKTNNEIDLSSCTVIPEIGKYGTDQKVNSEIHLITMSGNGSTYGIDTFENDIFTSSMGENVLVELDTSGNGLKTQFASSDSLSDKEPVTENILPGEFNAACIDTTFVNGHNGGVETDADCTFDIDMKESVLEEMDKPGNELENCFNSSNAECEEVVPSDVVANNDGTNYLQLNVAGASSWVHSSHGVPILDMIPEQCEAELSSVGQKRENLPGFEELRLGASSSSEFVCLDGQESSSVPGPSIELGYATALQNGSCSSVQLGWDISPKMVSGCELTSVCVWCSREFSHDGSIAELQPDSLGFMCPACKAKISGDFNVLHNGSSG</sequence>
<dbReference type="GO" id="GO:0008270">
    <property type="term" value="F:zinc ion binding"/>
    <property type="evidence" value="ECO:0007669"/>
    <property type="project" value="UniProtKB-KW"/>
</dbReference>
<dbReference type="PANTHER" id="PTHR37701">
    <property type="entry name" value="METHYL-CPG-BINDING DOMAIN-CONTAINING PROTEIN 8"/>
    <property type="match status" value="1"/>
</dbReference>
<evidence type="ECO:0000256" key="4">
    <source>
        <dbReference type="ARBA" id="ARBA00023163"/>
    </source>
</evidence>
<dbReference type="PROSITE" id="PS00028">
    <property type="entry name" value="ZINC_FINGER_C2H2_1"/>
    <property type="match status" value="2"/>
</dbReference>
<feature type="domain" description="C2H2-type" evidence="8">
    <location>
        <begin position="419"/>
        <end position="446"/>
    </location>
</feature>
<keyword evidence="4" id="KW-0804">Transcription</keyword>
<dbReference type="Proteomes" id="UP000228380">
    <property type="component" value="Chromosome 15"/>
</dbReference>
<reference evidence="10" key="1">
    <citation type="journal article" date="2019" name="Nat. Commun.">
        <title>Genome-wide association mapping of date palm fruit traits.</title>
        <authorList>
            <person name="Hazzouri K.M."/>
            <person name="Gros-Balthazard M."/>
            <person name="Flowers J.M."/>
            <person name="Copetti D."/>
            <person name="Lemansour A."/>
            <person name="Lebrun M."/>
            <person name="Masmoudi K."/>
            <person name="Ferrand S."/>
            <person name="Dhar M.I."/>
            <person name="Fresquez Z.A."/>
            <person name="Rosas U."/>
            <person name="Zhang J."/>
            <person name="Talag J."/>
            <person name="Lee S."/>
            <person name="Kudrna D."/>
            <person name="Powell R.F."/>
            <person name="Leitch I.J."/>
            <person name="Krueger R.R."/>
            <person name="Wing R.A."/>
            <person name="Amiri K.M.A."/>
            <person name="Purugganan M.D."/>
        </authorList>
    </citation>
    <scope>NUCLEOTIDE SEQUENCE [LARGE SCALE GENOMIC DNA]</scope>
    <source>
        <strain evidence="10">cv. Khalas</strain>
    </source>
</reference>
<comment type="subcellular location">
    <subcellularLocation>
        <location evidence="1">Nucleus</location>
    </subcellularLocation>
</comment>
<evidence type="ECO:0000256" key="7">
    <source>
        <dbReference type="SAM" id="MobiDB-lite"/>
    </source>
</evidence>
<feature type="region of interest" description="Disordered" evidence="7">
    <location>
        <begin position="51"/>
        <end position="115"/>
    </location>
</feature>
<dbReference type="PROSITE" id="PS50157">
    <property type="entry name" value="ZINC_FINGER_C2H2_2"/>
    <property type="match status" value="1"/>
</dbReference>
<organism evidence="10 11">
    <name type="scientific">Phoenix dactylifera</name>
    <name type="common">Date palm</name>
    <dbReference type="NCBI Taxonomy" id="42345"/>
    <lineage>
        <taxon>Eukaryota</taxon>
        <taxon>Viridiplantae</taxon>
        <taxon>Streptophyta</taxon>
        <taxon>Embryophyta</taxon>
        <taxon>Tracheophyta</taxon>
        <taxon>Spermatophyta</taxon>
        <taxon>Magnoliopsida</taxon>
        <taxon>Liliopsida</taxon>
        <taxon>Arecaceae</taxon>
        <taxon>Coryphoideae</taxon>
        <taxon>Phoeniceae</taxon>
        <taxon>Phoenix</taxon>
    </lineage>
</organism>
<feature type="compositionally biased region" description="Polar residues" evidence="7">
    <location>
        <begin position="51"/>
        <end position="60"/>
    </location>
</feature>
<keyword evidence="5" id="KW-0539">Nucleus</keyword>
<reference evidence="11" key="2">
    <citation type="submission" date="2025-08" db="UniProtKB">
        <authorList>
            <consortium name="RefSeq"/>
        </authorList>
    </citation>
    <scope>IDENTIFICATION</scope>
    <source>
        <tissue evidence="11">Young leaves</tissue>
    </source>
</reference>
<evidence type="ECO:0000256" key="3">
    <source>
        <dbReference type="ARBA" id="ARBA00023125"/>
    </source>
</evidence>
<keyword evidence="6" id="KW-0479">Metal-binding</keyword>
<dbReference type="GO" id="GO:0003677">
    <property type="term" value="F:DNA binding"/>
    <property type="evidence" value="ECO:0007669"/>
    <property type="project" value="UniProtKB-KW"/>
</dbReference>
<feature type="compositionally biased region" description="Low complexity" evidence="7">
    <location>
        <begin position="89"/>
        <end position="106"/>
    </location>
</feature>
<feature type="domain" description="MBD" evidence="9">
    <location>
        <begin position="238"/>
        <end position="310"/>
    </location>
</feature>
<keyword evidence="2" id="KW-0805">Transcription regulation</keyword>
<dbReference type="InterPro" id="IPR013087">
    <property type="entry name" value="Znf_C2H2_type"/>
</dbReference>
<gene>
    <name evidence="11" type="primary">LOC103707977</name>
</gene>
<evidence type="ECO:0000256" key="1">
    <source>
        <dbReference type="ARBA" id="ARBA00004123"/>
    </source>
</evidence>
<keyword evidence="6" id="KW-0863">Zinc-finger</keyword>
<evidence type="ECO:0000313" key="10">
    <source>
        <dbReference type="Proteomes" id="UP000228380"/>
    </source>
</evidence>
<evidence type="ECO:0000256" key="2">
    <source>
        <dbReference type="ARBA" id="ARBA00023015"/>
    </source>
</evidence>
<dbReference type="InterPro" id="IPR037472">
    <property type="entry name" value="MBD8"/>
</dbReference>
<dbReference type="InterPro" id="IPR016177">
    <property type="entry name" value="DNA-bd_dom_sf"/>
</dbReference>
<dbReference type="Gene3D" id="3.30.160.60">
    <property type="entry name" value="Classic Zinc Finger"/>
    <property type="match status" value="1"/>
</dbReference>
<name>A0A8B9B1S0_PHODC</name>
<proteinExistence type="predicted"/>
<dbReference type="PROSITE" id="PS50982">
    <property type="entry name" value="MBD"/>
    <property type="match status" value="1"/>
</dbReference>
<evidence type="ECO:0000259" key="9">
    <source>
        <dbReference type="PROSITE" id="PS50982"/>
    </source>
</evidence>
<keyword evidence="3" id="KW-0238">DNA-binding</keyword>
<keyword evidence="10" id="KW-1185">Reference proteome</keyword>
<dbReference type="SUPFAM" id="SSF54171">
    <property type="entry name" value="DNA-binding domain"/>
    <property type="match status" value="1"/>
</dbReference>
<dbReference type="SMART" id="SM00355">
    <property type="entry name" value="ZnF_C2H2"/>
    <property type="match status" value="2"/>
</dbReference>
<evidence type="ECO:0000259" key="8">
    <source>
        <dbReference type="PROSITE" id="PS50157"/>
    </source>
</evidence>
<dbReference type="PANTHER" id="PTHR37701:SF17">
    <property type="entry name" value="METHYL BINDING DOMAIN117"/>
    <property type="match status" value="1"/>
</dbReference>
<dbReference type="InterPro" id="IPR001739">
    <property type="entry name" value="Methyl_CpG_DNA-bd"/>
</dbReference>